<evidence type="ECO:0000256" key="7">
    <source>
        <dbReference type="SAM" id="MobiDB-lite"/>
    </source>
</evidence>
<feature type="compositionally biased region" description="Polar residues" evidence="7">
    <location>
        <begin position="156"/>
        <end position="193"/>
    </location>
</feature>
<dbReference type="Pfam" id="PF17823">
    <property type="entry name" value="DUF5585"/>
    <property type="match status" value="1"/>
</dbReference>
<keyword evidence="6" id="KW-0325">Glycoprotein</keyword>
<dbReference type="Pfam" id="PF07502">
    <property type="entry name" value="MANEC"/>
    <property type="match status" value="1"/>
</dbReference>
<dbReference type="InterPro" id="IPR011106">
    <property type="entry name" value="MANSC_N"/>
</dbReference>
<dbReference type="InterPro" id="IPR013980">
    <property type="entry name" value="MANSC_dom"/>
</dbReference>
<evidence type="ECO:0000256" key="1">
    <source>
        <dbReference type="ARBA" id="ARBA00004479"/>
    </source>
</evidence>
<protein>
    <recommendedName>
        <fullName evidence="9">MANSC domain-containing protein</fullName>
    </recommendedName>
</protein>
<accession>A0A913ZBU4</accession>
<keyword evidence="2 8" id="KW-0812">Transmembrane</keyword>
<reference evidence="10" key="1">
    <citation type="submission" date="2022-11" db="UniProtKB">
        <authorList>
            <consortium name="EnsemblMetazoa"/>
        </authorList>
    </citation>
    <scope>IDENTIFICATION</scope>
</reference>
<dbReference type="GO" id="GO:0016020">
    <property type="term" value="C:membrane"/>
    <property type="evidence" value="ECO:0007669"/>
    <property type="project" value="UniProtKB-SubCell"/>
</dbReference>
<evidence type="ECO:0000256" key="6">
    <source>
        <dbReference type="ARBA" id="ARBA00023180"/>
    </source>
</evidence>
<evidence type="ECO:0000256" key="3">
    <source>
        <dbReference type="ARBA" id="ARBA00022729"/>
    </source>
</evidence>
<keyword evidence="11" id="KW-1185">Reference proteome</keyword>
<name>A0A913ZBU4_PATMI</name>
<dbReference type="PANTHER" id="PTHR46876:SF1">
    <property type="entry name" value="LOW-DENSITY LIPOPROTEIN RECEPTOR-RELATED PROTEIN 11"/>
    <property type="match status" value="1"/>
</dbReference>
<dbReference type="RefSeq" id="XP_038049253.1">
    <property type="nucleotide sequence ID" value="XM_038193325.1"/>
</dbReference>
<dbReference type="OrthoDB" id="10071013at2759"/>
<dbReference type="PROSITE" id="PS50986">
    <property type="entry name" value="MANSC"/>
    <property type="match status" value="1"/>
</dbReference>
<keyword evidence="4 8" id="KW-1133">Transmembrane helix</keyword>
<evidence type="ECO:0000313" key="10">
    <source>
        <dbReference type="EnsemblMetazoa" id="XP_038049253.1"/>
    </source>
</evidence>
<dbReference type="PANTHER" id="PTHR46876">
    <property type="entry name" value="LOW-DENSITY LIPOPROTEIN RECEPTOR-RELATED PROTEIN 11"/>
    <property type="match status" value="1"/>
</dbReference>
<proteinExistence type="predicted"/>
<dbReference type="AlphaFoldDB" id="A0A913ZBU4"/>
<feature type="region of interest" description="Disordered" evidence="7">
    <location>
        <begin position="143"/>
        <end position="198"/>
    </location>
</feature>
<evidence type="ECO:0000256" key="2">
    <source>
        <dbReference type="ARBA" id="ARBA00022692"/>
    </source>
</evidence>
<feature type="transmembrane region" description="Helical" evidence="8">
    <location>
        <begin position="238"/>
        <end position="259"/>
    </location>
</feature>
<evidence type="ECO:0000256" key="4">
    <source>
        <dbReference type="ARBA" id="ARBA00022989"/>
    </source>
</evidence>
<evidence type="ECO:0000256" key="8">
    <source>
        <dbReference type="SAM" id="Phobius"/>
    </source>
</evidence>
<evidence type="ECO:0000259" key="9">
    <source>
        <dbReference type="PROSITE" id="PS50986"/>
    </source>
</evidence>
<keyword evidence="5 8" id="KW-0472">Membrane</keyword>
<evidence type="ECO:0000313" key="11">
    <source>
        <dbReference type="Proteomes" id="UP000887568"/>
    </source>
</evidence>
<organism evidence="10 11">
    <name type="scientific">Patiria miniata</name>
    <name type="common">Bat star</name>
    <name type="synonym">Asterina miniata</name>
    <dbReference type="NCBI Taxonomy" id="46514"/>
    <lineage>
        <taxon>Eukaryota</taxon>
        <taxon>Metazoa</taxon>
        <taxon>Echinodermata</taxon>
        <taxon>Eleutherozoa</taxon>
        <taxon>Asterozoa</taxon>
        <taxon>Asteroidea</taxon>
        <taxon>Valvatacea</taxon>
        <taxon>Valvatida</taxon>
        <taxon>Asterinidae</taxon>
        <taxon>Patiria</taxon>
    </lineage>
</organism>
<dbReference type="EnsemblMetazoa" id="XM_038193325.1">
    <property type="protein sequence ID" value="XP_038049253.1"/>
    <property type="gene ID" value="LOC119722917"/>
</dbReference>
<dbReference type="InterPro" id="IPR041056">
    <property type="entry name" value="DUF5585"/>
</dbReference>
<dbReference type="GeneID" id="119722917"/>
<feature type="domain" description="MANSC" evidence="9">
    <location>
        <begin position="49"/>
        <end position="138"/>
    </location>
</feature>
<dbReference type="SMART" id="SM00765">
    <property type="entry name" value="MANEC"/>
    <property type="match status" value="1"/>
</dbReference>
<comment type="subcellular location">
    <subcellularLocation>
        <location evidence="1">Membrane</location>
        <topology evidence="1">Single-pass type I membrane protein</topology>
    </subcellularLocation>
</comment>
<sequence>MSVFFGTIDVSHCSFYTASSVMHLQMFIRAAILVTLVALAASLDCSYDDQEGYIIDIHNSEKNGAIFMSDVNTVTRESCQNACCDAEEVTLEDGSIAWCNLAVYHDKSRDRKSKNCFLVFCPSENSCRLTKVKGFTSSYVTETMVEETTDPEETTRSSTLLPENESTLSPSTKQSTPIPDSTSPFKTTPSIPASISMDNQSSSSILFNETNISDDLATDVDSEDGQDSSEYSVNASNGALIAAVCFGVIFLLAVMVVLGKHWYEAYQRRHYSKVDYLINGMYN</sequence>
<keyword evidence="3" id="KW-0732">Signal</keyword>
<dbReference type="Proteomes" id="UP000887568">
    <property type="component" value="Unplaced"/>
</dbReference>
<evidence type="ECO:0000256" key="5">
    <source>
        <dbReference type="ARBA" id="ARBA00023136"/>
    </source>
</evidence>